<accession>A0ABP8L2Y8</accession>
<sequence>MLTLGVALMLGPVADTAGATPSRSHGGTLRVMTWNVHYGAPQGGDDVADLERIAAVIRSESPDVVTLNEVHDDEDFPGGHGHQPKRLAALLADDGYRYTFYDTSEEFTPEGSGTDDSPGCGSHAPPQSFSCGNMVLSRFPIYLDPDDPRAPKHVTLPTEHAHPDGRPRRGLLGVTVKVPGVGDVRVFVAHLSAPATEQHVADQKDQVRTILEHVQPVGEPMILAGDLNIRPSDAPEGAMANSLIRSWIADAGLVDTWTRGHDSSDGVTVARSHGRPGGEHPDRRIDFVYASPSFDIRYGHVSLLDPAASDHLPVVMDLQLRTLSLDAHASVLAGEDGLSGWSQVAIDRGNRVSLTACKNVGTDTDDGSVVRATLRDPSADQPIASVEDGGTSRDRCTTQTWKGTVRAETVLESCVVHGDEVLSCRRETIGPATPLA</sequence>
<dbReference type="RefSeq" id="WP_345215532.1">
    <property type="nucleotide sequence ID" value="NZ_BAABGN010000005.1"/>
</dbReference>
<organism evidence="3 4">
    <name type="scientific">Georgenia halophila</name>
    <dbReference type="NCBI Taxonomy" id="620889"/>
    <lineage>
        <taxon>Bacteria</taxon>
        <taxon>Bacillati</taxon>
        <taxon>Actinomycetota</taxon>
        <taxon>Actinomycetes</taxon>
        <taxon>Micrococcales</taxon>
        <taxon>Bogoriellaceae</taxon>
        <taxon>Georgenia</taxon>
    </lineage>
</organism>
<dbReference type="Pfam" id="PF03372">
    <property type="entry name" value="Exo_endo_phos"/>
    <property type="match status" value="1"/>
</dbReference>
<keyword evidence="4" id="KW-1185">Reference proteome</keyword>
<feature type="region of interest" description="Disordered" evidence="1">
    <location>
        <begin position="262"/>
        <end position="282"/>
    </location>
</feature>
<evidence type="ECO:0000313" key="3">
    <source>
        <dbReference type="EMBL" id="GAA4421273.1"/>
    </source>
</evidence>
<evidence type="ECO:0000313" key="4">
    <source>
        <dbReference type="Proteomes" id="UP001500622"/>
    </source>
</evidence>
<proteinExistence type="predicted"/>
<gene>
    <name evidence="3" type="ORF">GCM10023169_13970</name>
</gene>
<dbReference type="Pfam" id="PF22447">
    <property type="entry name" value="EEP_ig-like"/>
    <property type="match status" value="1"/>
</dbReference>
<dbReference type="InterPro" id="IPR051916">
    <property type="entry name" value="GPI-anchor_lipid_remodeler"/>
</dbReference>
<dbReference type="PANTHER" id="PTHR14859:SF1">
    <property type="entry name" value="PGAP2-INTERACTING PROTEIN"/>
    <property type="match status" value="1"/>
</dbReference>
<feature type="region of interest" description="Disordered" evidence="1">
    <location>
        <begin position="104"/>
        <end position="125"/>
    </location>
</feature>
<comment type="caution">
    <text evidence="3">The sequence shown here is derived from an EMBL/GenBank/DDBJ whole genome shotgun (WGS) entry which is preliminary data.</text>
</comment>
<dbReference type="Proteomes" id="UP001500622">
    <property type="component" value="Unassembled WGS sequence"/>
</dbReference>
<dbReference type="EMBL" id="BAABGN010000005">
    <property type="protein sequence ID" value="GAA4421273.1"/>
    <property type="molecule type" value="Genomic_DNA"/>
</dbReference>
<dbReference type="Gene3D" id="3.60.10.10">
    <property type="entry name" value="Endonuclease/exonuclease/phosphatase"/>
    <property type="match status" value="1"/>
</dbReference>
<evidence type="ECO:0000259" key="2">
    <source>
        <dbReference type="Pfam" id="PF03372"/>
    </source>
</evidence>
<name>A0ABP8L2Y8_9MICO</name>
<protein>
    <recommendedName>
        <fullName evidence="2">Endonuclease/exonuclease/phosphatase domain-containing protein</fullName>
    </recommendedName>
</protein>
<dbReference type="PANTHER" id="PTHR14859">
    <property type="entry name" value="CALCOFLUOR WHITE HYPERSENSITIVE PROTEIN PRECURSOR"/>
    <property type="match status" value="1"/>
</dbReference>
<dbReference type="InterPro" id="IPR005135">
    <property type="entry name" value="Endo/exonuclease/phosphatase"/>
</dbReference>
<dbReference type="InterPro" id="IPR036691">
    <property type="entry name" value="Endo/exonu/phosph_ase_sf"/>
</dbReference>
<feature type="domain" description="Endonuclease/exonuclease/phosphatase" evidence="2">
    <location>
        <begin position="32"/>
        <end position="311"/>
    </location>
</feature>
<feature type="region of interest" description="Disordered" evidence="1">
    <location>
        <begin position="146"/>
        <end position="171"/>
    </location>
</feature>
<dbReference type="SUPFAM" id="SSF56219">
    <property type="entry name" value="DNase I-like"/>
    <property type="match status" value="1"/>
</dbReference>
<evidence type="ECO:0000256" key="1">
    <source>
        <dbReference type="SAM" id="MobiDB-lite"/>
    </source>
</evidence>
<reference evidence="4" key="1">
    <citation type="journal article" date="2019" name="Int. J. Syst. Evol. Microbiol.">
        <title>The Global Catalogue of Microorganisms (GCM) 10K type strain sequencing project: providing services to taxonomists for standard genome sequencing and annotation.</title>
        <authorList>
            <consortium name="The Broad Institute Genomics Platform"/>
            <consortium name="The Broad Institute Genome Sequencing Center for Infectious Disease"/>
            <person name="Wu L."/>
            <person name="Ma J."/>
        </authorList>
    </citation>
    <scope>NUCLEOTIDE SEQUENCE [LARGE SCALE GENOMIC DNA]</scope>
    <source>
        <strain evidence="4">JCM 17810</strain>
    </source>
</reference>